<evidence type="ECO:0000256" key="2">
    <source>
        <dbReference type="ARBA" id="ARBA00022490"/>
    </source>
</evidence>
<keyword evidence="3" id="KW-0598">Phosphotransferase system</keyword>
<proteinExistence type="predicted"/>
<sequence>MQSRILTIINEEGMHLRPAQTLADAAIQFESDIFLETEGGMEANLKSVLGIIALGLEKGAEVKLSADGPDEEKAADEIARLFESGFGE</sequence>
<feature type="domain" description="HPr" evidence="4">
    <location>
        <begin position="1"/>
        <end position="88"/>
    </location>
</feature>
<evidence type="ECO:0000313" key="5">
    <source>
        <dbReference type="EMBL" id="MUG69462.1"/>
    </source>
</evidence>
<evidence type="ECO:0000259" key="4">
    <source>
        <dbReference type="PROSITE" id="PS51350"/>
    </source>
</evidence>
<comment type="caution">
    <text evidence="5">The sequence shown here is derived from an EMBL/GenBank/DDBJ whole genome shotgun (WGS) entry which is preliminary data.</text>
</comment>
<dbReference type="PRINTS" id="PR00107">
    <property type="entry name" value="PHOSPHOCPHPR"/>
</dbReference>
<dbReference type="InterPro" id="IPR000032">
    <property type="entry name" value="HPr-like"/>
</dbReference>
<dbReference type="PANTHER" id="PTHR33705">
    <property type="entry name" value="PHOSPHOCARRIER PROTEIN HPR"/>
    <property type="match status" value="1"/>
</dbReference>
<dbReference type="GO" id="GO:0005737">
    <property type="term" value="C:cytoplasm"/>
    <property type="evidence" value="ECO:0007669"/>
    <property type="project" value="UniProtKB-SubCell"/>
</dbReference>
<gene>
    <name evidence="5" type="ORF">GNP93_02105</name>
</gene>
<dbReference type="RefSeq" id="WP_054797513.1">
    <property type="nucleotide sequence ID" value="NZ_JARTHJ010000278.1"/>
</dbReference>
<keyword evidence="2" id="KW-0963">Cytoplasm</keyword>
<dbReference type="NCBIfam" id="TIGR01003">
    <property type="entry name" value="PTS_HPr_family"/>
    <property type="match status" value="1"/>
</dbReference>
<evidence type="ECO:0000313" key="6">
    <source>
        <dbReference type="Proteomes" id="UP000450917"/>
    </source>
</evidence>
<accession>A0A7X3CRY8</accession>
<dbReference type="Gene3D" id="3.30.1340.10">
    <property type="entry name" value="HPr-like"/>
    <property type="match status" value="1"/>
</dbReference>
<dbReference type="PROSITE" id="PS51350">
    <property type="entry name" value="PTS_HPR_DOM"/>
    <property type="match status" value="1"/>
</dbReference>
<evidence type="ECO:0000256" key="1">
    <source>
        <dbReference type="ARBA" id="ARBA00004496"/>
    </source>
</evidence>
<dbReference type="SUPFAM" id="SSF55594">
    <property type="entry name" value="HPr-like"/>
    <property type="match status" value="1"/>
</dbReference>
<organism evidence="5 6">
    <name type="scientific">Paenibacillus validus</name>
    <dbReference type="NCBI Taxonomy" id="44253"/>
    <lineage>
        <taxon>Bacteria</taxon>
        <taxon>Bacillati</taxon>
        <taxon>Bacillota</taxon>
        <taxon>Bacilli</taxon>
        <taxon>Bacillales</taxon>
        <taxon>Paenibacillaceae</taxon>
        <taxon>Paenibacillus</taxon>
    </lineage>
</organism>
<dbReference type="InterPro" id="IPR035895">
    <property type="entry name" value="HPr-like_sf"/>
</dbReference>
<reference evidence="5 6" key="1">
    <citation type="submission" date="2019-11" db="EMBL/GenBank/DDBJ databases">
        <title>Draft genome sequences of five Paenibacillus species of dairy origin.</title>
        <authorList>
            <person name="Olajide A.M."/>
            <person name="Chen S."/>
            <person name="Lapointe G."/>
        </authorList>
    </citation>
    <scope>NUCLEOTIDE SEQUENCE [LARGE SCALE GENOMIC DNA]</scope>
    <source>
        <strain evidence="5 6">2CS3</strain>
    </source>
</reference>
<keyword evidence="6" id="KW-1185">Reference proteome</keyword>
<comment type="subcellular location">
    <subcellularLocation>
        <location evidence="1">Cytoplasm</location>
    </subcellularLocation>
</comment>
<dbReference type="PANTHER" id="PTHR33705:SF2">
    <property type="entry name" value="PHOSPHOCARRIER PROTEIN NPR"/>
    <property type="match status" value="1"/>
</dbReference>
<evidence type="ECO:0000256" key="3">
    <source>
        <dbReference type="ARBA" id="ARBA00022683"/>
    </source>
</evidence>
<dbReference type="InterPro" id="IPR050399">
    <property type="entry name" value="HPr"/>
</dbReference>
<dbReference type="CDD" id="cd00367">
    <property type="entry name" value="PTS-HPr_like"/>
    <property type="match status" value="1"/>
</dbReference>
<dbReference type="AlphaFoldDB" id="A0A7X3CRY8"/>
<dbReference type="EMBL" id="WNZX01000001">
    <property type="protein sequence ID" value="MUG69462.1"/>
    <property type="molecule type" value="Genomic_DNA"/>
</dbReference>
<dbReference type="Pfam" id="PF00381">
    <property type="entry name" value="PTS-HPr"/>
    <property type="match status" value="1"/>
</dbReference>
<dbReference type="GO" id="GO:0009401">
    <property type="term" value="P:phosphoenolpyruvate-dependent sugar phosphotransferase system"/>
    <property type="evidence" value="ECO:0007669"/>
    <property type="project" value="UniProtKB-KW"/>
</dbReference>
<name>A0A7X3CRY8_9BACL</name>
<dbReference type="Proteomes" id="UP000450917">
    <property type="component" value="Unassembled WGS sequence"/>
</dbReference>
<protein>
    <submittedName>
        <fullName evidence="5">HPr family phosphocarrier protein</fullName>
    </submittedName>
</protein>